<feature type="compositionally biased region" description="Low complexity" evidence="1">
    <location>
        <begin position="300"/>
        <end position="315"/>
    </location>
</feature>
<feature type="region of interest" description="Disordered" evidence="1">
    <location>
        <begin position="44"/>
        <end position="89"/>
    </location>
</feature>
<dbReference type="PANTHER" id="PTHR15615">
    <property type="match status" value="1"/>
</dbReference>
<feature type="compositionally biased region" description="Low complexity" evidence="1">
    <location>
        <begin position="50"/>
        <end position="67"/>
    </location>
</feature>
<dbReference type="GO" id="GO:0016538">
    <property type="term" value="F:cyclin-dependent protein serine/threonine kinase regulator activity"/>
    <property type="evidence" value="ECO:0007669"/>
    <property type="project" value="TreeGrafter"/>
</dbReference>
<protein>
    <submittedName>
        <fullName evidence="2">Cyclin-domain-containing protein</fullName>
    </submittedName>
</protein>
<dbReference type="InterPro" id="IPR013922">
    <property type="entry name" value="Cyclin_PHO80-like"/>
</dbReference>
<dbReference type="Pfam" id="PF08613">
    <property type="entry name" value="Cyclin"/>
    <property type="match status" value="1"/>
</dbReference>
<dbReference type="GO" id="GO:0019901">
    <property type="term" value="F:protein kinase binding"/>
    <property type="evidence" value="ECO:0007669"/>
    <property type="project" value="InterPro"/>
</dbReference>
<evidence type="ECO:0000313" key="2">
    <source>
        <dbReference type="EMBL" id="ORZ12251.1"/>
    </source>
</evidence>
<dbReference type="GO" id="GO:0005634">
    <property type="term" value="C:nucleus"/>
    <property type="evidence" value="ECO:0007669"/>
    <property type="project" value="TreeGrafter"/>
</dbReference>
<dbReference type="STRING" id="90262.A0A1X2IAV3"/>
<gene>
    <name evidence="2" type="ORF">BCR42DRAFT_420301</name>
</gene>
<dbReference type="AlphaFoldDB" id="A0A1X2IAV3"/>
<proteinExistence type="predicted"/>
<sequence length="390" mass="43613">MESPSTFHFDLGVHPTKDTIKLITSLLEKVISVNDTIHTAAANVKSNESTTTTATTTTTTTTEVTATQLKADEQQKSDDTSNQRSSRHMSSPNIYTCFHARSIPSISIQAYLNRILKYCPCTNECFLAILVYFDRMAKPDPPARPVPLRIDSYNVHRLIIAGVMIASKLFSDVFFTNTRYAKVGGLPVSELNVLEVEFLALNEYNLFVTVEEFQYYGDQLLIHWMKEHEGGNGMTSSTSWENSKPVGSSPQNDTTKNKDNDVIMTDRTTNTRSAESTEQEYDTAQMNRATRQLSIDKNRPSPGMTRSTTSTTTPMKDINRKSDEIDQHRLFKRPSSRAVGDIQDHISRTHIANNSIHTPSTTITTNSFISNNNGNDNGQHDSSSSSEQHQ</sequence>
<feature type="compositionally biased region" description="Polar residues" evidence="1">
    <location>
        <begin position="266"/>
        <end position="293"/>
    </location>
</feature>
<keyword evidence="3" id="KW-1185">Reference proteome</keyword>
<accession>A0A1X2IAV3</accession>
<feature type="region of interest" description="Disordered" evidence="1">
    <location>
        <begin position="354"/>
        <end position="390"/>
    </location>
</feature>
<dbReference type="CDD" id="cd20558">
    <property type="entry name" value="CYCLIN_ScPCL7-like"/>
    <property type="match status" value="1"/>
</dbReference>
<dbReference type="Proteomes" id="UP000193560">
    <property type="component" value="Unassembled WGS sequence"/>
</dbReference>
<dbReference type="GO" id="GO:0000307">
    <property type="term" value="C:cyclin-dependent protein kinase holoenzyme complex"/>
    <property type="evidence" value="ECO:0007669"/>
    <property type="project" value="TreeGrafter"/>
</dbReference>
<reference evidence="2 3" key="1">
    <citation type="submission" date="2016-07" db="EMBL/GenBank/DDBJ databases">
        <title>Pervasive Adenine N6-methylation of Active Genes in Fungi.</title>
        <authorList>
            <consortium name="DOE Joint Genome Institute"/>
            <person name="Mondo S.J."/>
            <person name="Dannebaum R.O."/>
            <person name="Kuo R.C."/>
            <person name="Labutti K."/>
            <person name="Haridas S."/>
            <person name="Kuo A."/>
            <person name="Salamov A."/>
            <person name="Ahrendt S.R."/>
            <person name="Lipzen A."/>
            <person name="Sullivan W."/>
            <person name="Andreopoulos W.B."/>
            <person name="Clum A."/>
            <person name="Lindquist E."/>
            <person name="Daum C."/>
            <person name="Ramamoorthy G.K."/>
            <person name="Gryganskyi A."/>
            <person name="Culley D."/>
            <person name="Magnuson J.K."/>
            <person name="James T.Y."/>
            <person name="O'Malley M.A."/>
            <person name="Stajich J.E."/>
            <person name="Spatafora J.W."/>
            <person name="Visel A."/>
            <person name="Grigoriev I.V."/>
        </authorList>
    </citation>
    <scope>NUCLEOTIDE SEQUENCE [LARGE SCALE GENOMIC DNA]</scope>
    <source>
        <strain evidence="2 3">NRRL 1336</strain>
    </source>
</reference>
<feature type="region of interest" description="Disordered" evidence="1">
    <location>
        <begin position="232"/>
        <end position="317"/>
    </location>
</feature>
<name>A0A1X2IAV3_9FUNG</name>
<dbReference type="EMBL" id="MCGE01000019">
    <property type="protein sequence ID" value="ORZ12251.1"/>
    <property type="molecule type" value="Genomic_DNA"/>
</dbReference>
<organism evidence="2 3">
    <name type="scientific">Absidia repens</name>
    <dbReference type="NCBI Taxonomy" id="90262"/>
    <lineage>
        <taxon>Eukaryota</taxon>
        <taxon>Fungi</taxon>
        <taxon>Fungi incertae sedis</taxon>
        <taxon>Mucoromycota</taxon>
        <taxon>Mucoromycotina</taxon>
        <taxon>Mucoromycetes</taxon>
        <taxon>Mucorales</taxon>
        <taxon>Cunninghamellaceae</taxon>
        <taxon>Absidia</taxon>
    </lineage>
</organism>
<feature type="compositionally biased region" description="Basic and acidic residues" evidence="1">
    <location>
        <begin position="70"/>
        <end position="81"/>
    </location>
</feature>
<evidence type="ECO:0000256" key="1">
    <source>
        <dbReference type="SAM" id="MobiDB-lite"/>
    </source>
</evidence>
<feature type="compositionally biased region" description="Polar residues" evidence="1">
    <location>
        <begin position="234"/>
        <end position="254"/>
    </location>
</feature>
<dbReference type="OrthoDB" id="1060854at2759"/>
<evidence type="ECO:0000313" key="3">
    <source>
        <dbReference type="Proteomes" id="UP000193560"/>
    </source>
</evidence>
<dbReference type="Gene3D" id="1.10.472.10">
    <property type="entry name" value="Cyclin-like"/>
    <property type="match status" value="1"/>
</dbReference>
<comment type="caution">
    <text evidence="2">The sequence shown here is derived from an EMBL/GenBank/DDBJ whole genome shotgun (WGS) entry which is preliminary data.</text>
</comment>
<dbReference type="PANTHER" id="PTHR15615:SF94">
    <property type="entry name" value="PHO85 CYCLIN-6-RELATED"/>
    <property type="match status" value="1"/>
</dbReference>